<evidence type="ECO:0000256" key="1">
    <source>
        <dbReference type="SAM" id="MobiDB-lite"/>
    </source>
</evidence>
<dbReference type="InterPro" id="IPR036465">
    <property type="entry name" value="vWFA_dom_sf"/>
</dbReference>
<dbReference type="GeneID" id="68112328"/>
<dbReference type="VEuPathDB" id="AmoebaDB:FDP41_005110"/>
<dbReference type="Gene3D" id="3.40.50.410">
    <property type="entry name" value="von Willebrand factor, type A domain"/>
    <property type="match status" value="1"/>
</dbReference>
<dbReference type="OMA" id="KITWICH"/>
<organism evidence="3 4">
    <name type="scientific">Naegleria fowleri</name>
    <name type="common">Brain eating amoeba</name>
    <dbReference type="NCBI Taxonomy" id="5763"/>
    <lineage>
        <taxon>Eukaryota</taxon>
        <taxon>Discoba</taxon>
        <taxon>Heterolobosea</taxon>
        <taxon>Tetramitia</taxon>
        <taxon>Eutetramitia</taxon>
        <taxon>Vahlkampfiidae</taxon>
        <taxon>Naegleria</taxon>
    </lineage>
</organism>
<dbReference type="RefSeq" id="XP_044560496.1">
    <property type="nucleotide sequence ID" value="XM_044708600.1"/>
</dbReference>
<dbReference type="Proteomes" id="UP000444721">
    <property type="component" value="Unassembled WGS sequence"/>
</dbReference>
<accession>A0A6A5BD01</accession>
<dbReference type="PROSITE" id="PS50234">
    <property type="entry name" value="VWFA"/>
    <property type="match status" value="1"/>
</dbReference>
<dbReference type="EMBL" id="VFQX01000043">
    <property type="protein sequence ID" value="KAF0975783.1"/>
    <property type="molecule type" value="Genomic_DNA"/>
</dbReference>
<dbReference type="CDD" id="cd00198">
    <property type="entry name" value="vWFA"/>
    <property type="match status" value="1"/>
</dbReference>
<dbReference type="PANTHER" id="PTHR47824">
    <property type="entry name" value="UBIQUITIN-LIKE DOMAIN-CONTAINING PROTEIN"/>
    <property type="match status" value="1"/>
</dbReference>
<dbReference type="VEuPathDB" id="AmoebaDB:NfTy_051680"/>
<dbReference type="InterPro" id="IPR002035">
    <property type="entry name" value="VWF_A"/>
</dbReference>
<gene>
    <name evidence="3" type="ORF">FDP41_005110</name>
</gene>
<keyword evidence="4" id="KW-1185">Reference proteome</keyword>
<dbReference type="VEuPathDB" id="AmoebaDB:NF0058970"/>
<dbReference type="AlphaFoldDB" id="A0A6A5BD01"/>
<feature type="compositionally biased region" description="Basic and acidic residues" evidence="1">
    <location>
        <begin position="82"/>
        <end position="93"/>
    </location>
</feature>
<evidence type="ECO:0000313" key="4">
    <source>
        <dbReference type="Proteomes" id="UP000444721"/>
    </source>
</evidence>
<protein>
    <recommendedName>
        <fullName evidence="2">VWFA domain-containing protein</fullName>
    </recommendedName>
</protein>
<evidence type="ECO:0000313" key="3">
    <source>
        <dbReference type="EMBL" id="KAF0975783.1"/>
    </source>
</evidence>
<feature type="region of interest" description="Disordered" evidence="1">
    <location>
        <begin position="38"/>
        <end position="119"/>
    </location>
</feature>
<dbReference type="SUPFAM" id="SSF53300">
    <property type="entry name" value="vWA-like"/>
    <property type="match status" value="1"/>
</dbReference>
<evidence type="ECO:0000259" key="2">
    <source>
        <dbReference type="PROSITE" id="PS50234"/>
    </source>
</evidence>
<reference evidence="3 4" key="1">
    <citation type="journal article" date="2019" name="Sci. Rep.">
        <title>Nanopore sequencing improves the draft genome of the human pathogenic amoeba Naegleria fowleri.</title>
        <authorList>
            <person name="Liechti N."/>
            <person name="Schurch N."/>
            <person name="Bruggmann R."/>
            <person name="Wittwer M."/>
        </authorList>
    </citation>
    <scope>NUCLEOTIDE SEQUENCE [LARGE SCALE GENOMIC DNA]</scope>
    <source>
        <strain evidence="3 4">ATCC 30894</strain>
    </source>
</reference>
<dbReference type="OrthoDB" id="20889at2759"/>
<feature type="compositionally biased region" description="Basic residues" evidence="1">
    <location>
        <begin position="94"/>
        <end position="106"/>
    </location>
</feature>
<dbReference type="PANTHER" id="PTHR47824:SF3">
    <property type="entry name" value="UBIQUITIN-LIKE DOMAIN-CONTAINING PROTEIN"/>
    <property type="match status" value="1"/>
</dbReference>
<name>A0A6A5BD01_NAEFO</name>
<comment type="caution">
    <text evidence="3">The sequence shown here is derived from an EMBL/GenBank/DDBJ whole genome shotgun (WGS) entry which is preliminary data.</text>
</comment>
<sequence length="557" mass="62332">MTVSDRPERTHKLPCYLEDYIVGDFDLRKNYEKEIKKREAQKKKKKTLTTTSSSTRSFSSSSSSITTSSSSLKAKSTSTEKTTAKRREKAKLDTKKKKDSIKKSIRSSKSSSSSSFFSSTSTAFTSSVVVTPYNDFKNPKYKVYTSPSEAKTKLLEKTPGNKMFSGREDATKWAISSLANTNNSRYGGLSINDLLTGCYYVPGNNHKLQSDSDHVPPVQICFSFDTTGSMYSYLDNLKFKLQTICQQLMNDIRGLEIAVICHGDYQDARGKYAISKLDFTTDIEQITSFVQSVERTSGYDTDECYEAVLKEAQAMSWVPVENTYTIRSLVVIGDASPHKPSEWFGIDWKEEAKKLFDDYHIKVHSVKCGNMFGSQEFYQTIASETGGSVYHLDNFEKTVEMFCGLIYREATEHNMMDPTMQAHINNAASGEVTLVKPTAVAPSSSSMDAMVDDDTVTPRSDDATSLGGYVVTDADILKIHNAIHSRDSTVTINGMTFGIQMNDSSCRYVRVDGVVYIEQNKEKKTKYAKMALEGKKITWICHSGNWGLIVDDSIQKR</sequence>
<feature type="compositionally biased region" description="Low complexity" evidence="1">
    <location>
        <begin position="48"/>
        <end position="81"/>
    </location>
</feature>
<feature type="domain" description="VWFA" evidence="2">
    <location>
        <begin position="219"/>
        <end position="410"/>
    </location>
</feature>
<proteinExistence type="predicted"/>
<feature type="compositionally biased region" description="Low complexity" evidence="1">
    <location>
        <begin position="107"/>
        <end position="119"/>
    </location>
</feature>